<reference evidence="2 3" key="1">
    <citation type="submission" date="2024-02" db="EMBL/GenBank/DDBJ databases">
        <authorList>
            <person name="Chen Y."/>
            <person name="Shah S."/>
            <person name="Dougan E. K."/>
            <person name="Thang M."/>
            <person name="Chan C."/>
        </authorList>
    </citation>
    <scope>NUCLEOTIDE SEQUENCE [LARGE SCALE GENOMIC DNA]</scope>
</reference>
<evidence type="ECO:0000313" key="3">
    <source>
        <dbReference type="Proteomes" id="UP001642464"/>
    </source>
</evidence>
<comment type="caution">
    <text evidence="2">The sequence shown here is derived from an EMBL/GenBank/DDBJ whole genome shotgun (WGS) entry which is preliminary data.</text>
</comment>
<evidence type="ECO:0000256" key="1">
    <source>
        <dbReference type="SAM" id="MobiDB-lite"/>
    </source>
</evidence>
<gene>
    <name evidence="2" type="ORF">SCF082_LOCUS47403</name>
</gene>
<evidence type="ECO:0000313" key="2">
    <source>
        <dbReference type="EMBL" id="CAK9101361.1"/>
    </source>
</evidence>
<dbReference type="Proteomes" id="UP001642464">
    <property type="component" value="Unassembled WGS sequence"/>
</dbReference>
<feature type="region of interest" description="Disordered" evidence="1">
    <location>
        <begin position="346"/>
        <end position="375"/>
    </location>
</feature>
<sequence>MVPVRGKSRYKHIEEVRAWPILYLSSWFRTAFQHPYDGFFLLGGYKINHLDSIKGMLRHFWERYKGIDDVCPHDPELTIPFFLHGDEGRGQCHRPVLVLAAQPIIGWKGEECVTSTQHTFTTRLLLTVIPAQHYAANGATMQAVLRAVVDDFNELSQNGVEVTCGDVTQKFYMQFCGTKGDWPFIRSCKSFHGDLARDRTRESCRDLFRIVRWGHISISKFLRIIYKGKLWLTPLQAAEAVQSGFNFCTSCWADEDYIGKTELSSPERRRSWTLRKAAVEAEEAGRYAGRKPFEEYEILESEFFDLAGMAPTGPNATPVKGGEHTTGRRSMAWLAPTRVARTRLHGVPRAPKTRAGGTGAATRRANHGSINASEP</sequence>
<name>A0ABP0RQ34_9DINO</name>
<organism evidence="2 3">
    <name type="scientific">Durusdinium trenchii</name>
    <dbReference type="NCBI Taxonomy" id="1381693"/>
    <lineage>
        <taxon>Eukaryota</taxon>
        <taxon>Sar</taxon>
        <taxon>Alveolata</taxon>
        <taxon>Dinophyceae</taxon>
        <taxon>Suessiales</taxon>
        <taxon>Symbiodiniaceae</taxon>
        <taxon>Durusdinium</taxon>
    </lineage>
</organism>
<dbReference type="EMBL" id="CAXAMM010041808">
    <property type="protein sequence ID" value="CAK9101361.1"/>
    <property type="molecule type" value="Genomic_DNA"/>
</dbReference>
<proteinExistence type="predicted"/>
<accession>A0ABP0RQ34</accession>
<protein>
    <submittedName>
        <fullName evidence="2">Uncharacterized protein</fullName>
    </submittedName>
</protein>
<keyword evidence="3" id="KW-1185">Reference proteome</keyword>